<dbReference type="STRING" id="1873524.HSR6_1983"/>
<evidence type="ECO:0000313" key="4">
    <source>
        <dbReference type="Proteomes" id="UP000185608"/>
    </source>
</evidence>
<dbReference type="SUPFAM" id="SSF88723">
    <property type="entry name" value="PIN domain-like"/>
    <property type="match status" value="1"/>
</dbReference>
<dbReference type="Proteomes" id="UP000185608">
    <property type="component" value="Chromosome"/>
</dbReference>
<feature type="domain" description="VapC9 PIN-like" evidence="1">
    <location>
        <begin position="1"/>
        <end position="113"/>
    </location>
</feature>
<accession>A0A1D8S6W9</accession>
<dbReference type="Pfam" id="PF18477">
    <property type="entry name" value="PIN_9"/>
    <property type="match status" value="1"/>
</dbReference>
<dbReference type="InterPro" id="IPR029060">
    <property type="entry name" value="PIN-like_dom_sf"/>
</dbReference>
<reference evidence="5" key="2">
    <citation type="submission" date="2016-08" db="EMBL/GenBank/DDBJ databases">
        <title>Discovery of first anaerobic lithoheterotrophic haloarchae widely represented in hypersaline habitats.</title>
        <authorList>
            <person name="Sorokin D.Y."/>
            <person name="Kublanov I.V."/>
            <person name="Roman P."/>
            <person name="Sinninghe Damste J.S."/>
            <person name="Golyshin P.N."/>
            <person name="Rojo D."/>
            <person name="Ciordia S."/>
            <person name="Mena Md.C."/>
            <person name="Ferrer M."/>
            <person name="Smedile F."/>
            <person name="Messina E."/>
            <person name="La Cono V."/>
            <person name="Yakimov M.M."/>
        </authorList>
    </citation>
    <scope>NUCLEOTIDE SEQUENCE [LARGE SCALE GENOMIC DNA]</scope>
    <source>
        <strain evidence="5">HSR6</strain>
    </source>
</reference>
<dbReference type="EMBL" id="CP016804">
    <property type="protein sequence ID" value="APE96414.1"/>
    <property type="molecule type" value="Genomic_DNA"/>
</dbReference>
<dbReference type="KEGG" id="halh:HTSR_1914"/>
<dbReference type="EMBL" id="CP016070">
    <property type="protein sequence ID" value="AOW81078.1"/>
    <property type="molecule type" value="Genomic_DNA"/>
</dbReference>
<evidence type="ECO:0000313" key="5">
    <source>
        <dbReference type="Proteomes" id="UP000186165"/>
    </source>
</evidence>
<name>A0A1D8S6W9_9EURY</name>
<reference evidence="2 4" key="1">
    <citation type="submission" date="2016-06" db="EMBL/GenBank/DDBJ databases">
        <title>Discovery of anaerobic lithoheterotrophic haloarchaeon capable of sulfur respiration by hydrogen and formate.</title>
        <authorList>
            <person name="Sorokin D.Y."/>
            <person name="Kublanov I.V."/>
            <person name="Roman P."/>
            <person name="Sinninghe Damste J.S."/>
            <person name="Golyshin P.N."/>
            <person name="Rojo D."/>
            <person name="Ciordia S."/>
            <person name="Mena Md.C."/>
            <person name="Ferrer M."/>
            <person name="Smedile F."/>
            <person name="Messina E."/>
            <person name="La Cono V."/>
            <person name="Yakimov M.M."/>
        </authorList>
    </citation>
    <scope>NUCLEOTIDE SEQUENCE [LARGE SCALE GENOMIC DNA]</scope>
    <source>
        <strain evidence="2 4">HTSR1</strain>
    </source>
</reference>
<proteinExistence type="predicted"/>
<dbReference type="Proteomes" id="UP000186165">
    <property type="component" value="Chromosome"/>
</dbReference>
<organism evidence="2 4">
    <name type="scientific">Halodesulfurarchaeum formicicum</name>
    <dbReference type="NCBI Taxonomy" id="1873524"/>
    <lineage>
        <taxon>Archaea</taxon>
        <taxon>Methanobacteriati</taxon>
        <taxon>Methanobacteriota</taxon>
        <taxon>Stenosarchaea group</taxon>
        <taxon>Halobacteria</taxon>
        <taxon>Halobacteriales</taxon>
        <taxon>Halobacteriaceae</taxon>
        <taxon>Halodesulfurarchaeum</taxon>
    </lineage>
</organism>
<dbReference type="CDD" id="cd09879">
    <property type="entry name" value="PIN_VapC_AF0591-like"/>
    <property type="match status" value="1"/>
</dbReference>
<dbReference type="Gene3D" id="3.40.50.1010">
    <property type="entry name" value="5'-nuclease"/>
    <property type="match status" value="1"/>
</dbReference>
<reference evidence="3" key="3">
    <citation type="journal article" date="2017" name="ISME J.">
        <title>Discovery of anaerobic lithoheterotrophic haloarchaea, ubiquitous in hypersaline habitats.</title>
        <authorList>
            <person name="Sorokin D.Y."/>
            <person name="Messina E."/>
            <person name="Smedile F."/>
            <person name="Roman P."/>
            <person name="Damste J.S.S."/>
            <person name="Ciordia S."/>
            <person name="Mena M.C."/>
            <person name="Ferrer M."/>
            <person name="Golyshin P.N."/>
            <person name="Kublanov I.V."/>
            <person name="Samarov N.I."/>
            <person name="Toshchakov S.V."/>
            <person name="La Cono V."/>
            <person name="Yakimov M.M."/>
        </authorList>
    </citation>
    <scope>NUCLEOTIDE SEQUENCE</scope>
    <source>
        <strain evidence="3">HSR6</strain>
    </source>
</reference>
<evidence type="ECO:0000313" key="3">
    <source>
        <dbReference type="EMBL" id="APE96414.1"/>
    </source>
</evidence>
<sequence>MDTNALMMPIEVDLRVFEELDRLLGEYTPVVPAAVIAELESLAESGGTAGRAAQVGLDLADRCESVQSTESYADDALVALGTTGQIDSVVTNDAPLRNRLLEAGVPVIHLRGRNQLTRTQP</sequence>
<protein>
    <submittedName>
        <fullName evidence="2">RNA-binding protein</fullName>
    </submittedName>
</protein>
<gene>
    <name evidence="3" type="ORF">HSR6_1983</name>
    <name evidence="2" type="ORF">HTSR_1914</name>
</gene>
<dbReference type="InterPro" id="IPR041120">
    <property type="entry name" value="PIN_9"/>
</dbReference>
<dbReference type="KEGG" id="hhsr:HSR6_1983"/>
<evidence type="ECO:0000313" key="2">
    <source>
        <dbReference type="EMBL" id="AOW81078.1"/>
    </source>
</evidence>
<accession>A0A1J1AE41</accession>
<keyword evidence="5" id="KW-1185">Reference proteome</keyword>
<evidence type="ECO:0000259" key="1">
    <source>
        <dbReference type="Pfam" id="PF18477"/>
    </source>
</evidence>
<dbReference type="AlphaFoldDB" id="A0A1D8S6W9"/>